<keyword evidence="4 7" id="KW-0560">Oxidoreductase</keyword>
<keyword evidence="1 7" id="KW-0575">Peroxidase</keyword>
<dbReference type="PROSITE" id="PS50873">
    <property type="entry name" value="PEROXIDASE_4"/>
    <property type="match status" value="1"/>
</dbReference>
<dbReference type="Pfam" id="PF00141">
    <property type="entry name" value="peroxidase"/>
    <property type="match status" value="1"/>
</dbReference>
<protein>
    <recommendedName>
        <fullName evidence="7">Peroxidase</fullName>
        <ecNumber evidence="7">1.11.1.-</ecNumber>
    </recommendedName>
</protein>
<dbReference type="InterPro" id="IPR002016">
    <property type="entry name" value="Haem_peroxidase"/>
</dbReference>
<comment type="caution">
    <text evidence="9">The sequence shown here is derived from an EMBL/GenBank/DDBJ whole genome shotgun (WGS) entry which is preliminary data.</text>
</comment>
<evidence type="ECO:0000256" key="6">
    <source>
        <dbReference type="RuleBase" id="RU004241"/>
    </source>
</evidence>
<dbReference type="Proteomes" id="UP001498398">
    <property type="component" value="Unassembled WGS sequence"/>
</dbReference>
<evidence type="ECO:0000259" key="8">
    <source>
        <dbReference type="PROSITE" id="PS50873"/>
    </source>
</evidence>
<dbReference type="EMBL" id="JBANRG010000060">
    <property type="protein sequence ID" value="KAK7441989.1"/>
    <property type="molecule type" value="Genomic_DNA"/>
</dbReference>
<evidence type="ECO:0000256" key="5">
    <source>
        <dbReference type="ARBA" id="ARBA00023004"/>
    </source>
</evidence>
<dbReference type="InterPro" id="IPR044831">
    <property type="entry name" value="Ccp1-like"/>
</dbReference>
<feature type="signal peptide" evidence="7">
    <location>
        <begin position="1"/>
        <end position="19"/>
    </location>
</feature>
<evidence type="ECO:0000313" key="10">
    <source>
        <dbReference type="Proteomes" id="UP001498398"/>
    </source>
</evidence>
<dbReference type="PANTHER" id="PTHR31356">
    <property type="entry name" value="THYLAKOID LUMENAL 29 KDA PROTEIN, CHLOROPLASTIC-RELATED"/>
    <property type="match status" value="1"/>
</dbReference>
<keyword evidence="7" id="KW-0732">Signal</keyword>
<keyword evidence="5" id="KW-0408">Iron</keyword>
<feature type="domain" description="Plant heme peroxidase family profile" evidence="8">
    <location>
        <begin position="104"/>
        <end position="303"/>
    </location>
</feature>
<dbReference type="SUPFAM" id="SSF48113">
    <property type="entry name" value="Heme-dependent peroxidases"/>
    <property type="match status" value="1"/>
</dbReference>
<keyword evidence="2" id="KW-0349">Heme</keyword>
<organism evidence="9 10">
    <name type="scientific">Marasmiellus scandens</name>
    <dbReference type="NCBI Taxonomy" id="2682957"/>
    <lineage>
        <taxon>Eukaryota</taxon>
        <taxon>Fungi</taxon>
        <taxon>Dikarya</taxon>
        <taxon>Basidiomycota</taxon>
        <taxon>Agaricomycotina</taxon>
        <taxon>Agaricomycetes</taxon>
        <taxon>Agaricomycetidae</taxon>
        <taxon>Agaricales</taxon>
        <taxon>Marasmiineae</taxon>
        <taxon>Omphalotaceae</taxon>
        <taxon>Marasmiellus</taxon>
    </lineage>
</organism>
<evidence type="ECO:0000256" key="7">
    <source>
        <dbReference type="RuleBase" id="RU363051"/>
    </source>
</evidence>
<proteinExistence type="inferred from homology"/>
<keyword evidence="3" id="KW-0479">Metal-binding</keyword>
<dbReference type="Gene3D" id="1.10.520.10">
    <property type="match status" value="1"/>
</dbReference>
<evidence type="ECO:0000313" key="9">
    <source>
        <dbReference type="EMBL" id="KAK7441989.1"/>
    </source>
</evidence>
<evidence type="ECO:0000256" key="1">
    <source>
        <dbReference type="ARBA" id="ARBA00022559"/>
    </source>
</evidence>
<gene>
    <name evidence="9" type="ORF">VKT23_016267</name>
</gene>
<evidence type="ECO:0000256" key="4">
    <source>
        <dbReference type="ARBA" id="ARBA00023002"/>
    </source>
</evidence>
<evidence type="ECO:0000256" key="3">
    <source>
        <dbReference type="ARBA" id="ARBA00022723"/>
    </source>
</evidence>
<dbReference type="EC" id="1.11.1.-" evidence="7"/>
<feature type="chain" id="PRO_5044966369" description="Peroxidase" evidence="7">
    <location>
        <begin position="20"/>
        <end position="535"/>
    </location>
</feature>
<accession>A0ABR1IVC8</accession>
<dbReference type="InterPro" id="IPR010255">
    <property type="entry name" value="Haem_peroxidase_sf"/>
</dbReference>
<reference evidence="9 10" key="1">
    <citation type="submission" date="2024-01" db="EMBL/GenBank/DDBJ databases">
        <title>A draft genome for the cacao thread blight pathogen Marasmiellus scandens.</title>
        <authorList>
            <person name="Baruah I.K."/>
            <person name="Leung J."/>
            <person name="Bukari Y."/>
            <person name="Amoako-Attah I."/>
            <person name="Meinhardt L.W."/>
            <person name="Bailey B.A."/>
            <person name="Cohen S.P."/>
        </authorList>
    </citation>
    <scope>NUCLEOTIDE SEQUENCE [LARGE SCALE GENOMIC DNA]</scope>
    <source>
        <strain evidence="9 10">GH-19</strain>
    </source>
</reference>
<comment type="similarity">
    <text evidence="6">Belongs to the peroxidase family.</text>
</comment>
<sequence>MPRLALFLLLGALNLCARAQSEFVNLHWPYDLQVDYLEGLLYESTALSSLAADCVTRNDSTVSAQWIRIGYHDMSTHNIADRTGGLDASIRFELDRPENVGVGMRKSLEDFIALLTPFASMADLIAMGVTLGYPSCGNGPFVPYRAGRIDASAAGPPGVPEPQQDIQTHIAKFAAQGFNQEEMIGLVACGHALGGVRKQDFDITGNQTFGLFHGSQTYDISVVTGYLDSTTPNPLVTGTNDTLKSDLRIFSSDGNATMKGLADKTTFDQTCTNLIERMINTVPSNVKLTDPIQPIQNKIGKTRLFVSSDADNQLVLTTSLRLLNQKTNANRNITLFYSSKQSEQTFSVASSGHGPLGSRGGNGFSLKGIPAEFWGFSVPNINSTTSISKFWFEIDENDGSDKAIVDNDGDGFVIEQDEVLFDVQRSQITSLPDAPASGEESLSIKVVVGVRSDKQSSLAKLYVDWFDSFHLDFVSTTGEVDLSEDSSIPSESGYIFYSGTIEKASVATSFNVHAEFSSGENIEIKYVDSLREIQG</sequence>
<name>A0ABR1IVC8_9AGAR</name>
<keyword evidence="10" id="KW-1185">Reference proteome</keyword>
<evidence type="ECO:0000256" key="2">
    <source>
        <dbReference type="ARBA" id="ARBA00022617"/>
    </source>
</evidence>
<dbReference type="PANTHER" id="PTHR31356:SF53">
    <property type="entry name" value="HEME PEROXIDASE"/>
    <property type="match status" value="1"/>
</dbReference>